<accession>A0A4S2HEC2</accession>
<dbReference type="InterPro" id="IPR011042">
    <property type="entry name" value="6-blade_b-propeller_TolB-like"/>
</dbReference>
<dbReference type="Proteomes" id="UP000305451">
    <property type="component" value="Unassembled WGS sequence"/>
</dbReference>
<dbReference type="AlphaFoldDB" id="A0A4S2HEC2"/>
<evidence type="ECO:0000313" key="13">
    <source>
        <dbReference type="Proteomes" id="UP000305451"/>
    </source>
</evidence>
<keyword evidence="5" id="KW-0007">Acetylation</keyword>
<name>A0A4S2HEC2_9PROT</name>
<sequence>MNFSATTLVLGLAGLALTACDAPGTATGGDNAAATGRDTAEAHSAEVFFNTTSFGMASSSGHAFSSETGQLLISSDETGVFNAFALDPESGTREALTTSTGNAVFAVSWFPADGRALVTMDGGGDELNHVYVRELDGTLTDLTPGDNVKADFAGWTADGTGFWVTSNERDPAAFDVYAYDAGSYERELVFENTDALQPTAISPDGRWLALDRPRTSADSDILLVDLASEDKAPQLITGHEGNIAYSTYTFTPDSEALVYATNEHGEWNQAWRYEIETGEQSPLIEADWDVMYVAYSNSGRYRVSAINADGFTEVTVLDQDTGGELLLPSSVPAGDLASVRFSPSERQIAFLVTSSTAPANVHWVDLNSGEHRQLTEALNPELDPEELVEAEIVRFESFDGLTIPGIMYRPHEASADNPVPALVMVHGGPGGQSRAGYSAMVQHLVDHGYAVYAANNRGSSGYGKTFFHMDDRRHGEEDLQDIVAAGEYLRAQDWVQDDAVGVIGGSYGGYITAAALAFHPEAFDAGINIFGVTNWVRTLESIPPWWEAFREALYDEMGDPATDAERHRAISPLFHADNIVKPLLVVQGANDPRVLQVESDEIVEAVRANGVPVEYIVFEDEGHGFLKRENRIEASNAYVDFLDTHLRGEAGMDAAPSE</sequence>
<feature type="chain" id="PRO_5020747145" description="Acyl-peptide hydrolase" evidence="9">
    <location>
        <begin position="22"/>
        <end position="658"/>
    </location>
</feature>
<dbReference type="PRINTS" id="PR00862">
    <property type="entry name" value="PROLIGOPTASE"/>
</dbReference>
<dbReference type="InterPro" id="IPR029058">
    <property type="entry name" value="AB_hydrolase_fold"/>
</dbReference>
<feature type="domain" description="Peptidase S9 prolyl oligopeptidase catalytic" evidence="10">
    <location>
        <begin position="437"/>
        <end position="647"/>
    </location>
</feature>
<evidence type="ECO:0000256" key="6">
    <source>
        <dbReference type="ARBA" id="ARBA00032284"/>
    </source>
</evidence>
<comment type="caution">
    <text evidence="12">The sequence shown here is derived from an EMBL/GenBank/DDBJ whole genome shotgun (WGS) entry which is preliminary data.</text>
</comment>
<proteinExistence type="inferred from homology"/>
<protein>
    <recommendedName>
        <fullName evidence="7">Acyl-peptide hydrolase</fullName>
    </recommendedName>
    <alternativeName>
        <fullName evidence="6">Acylaminoacyl-peptidase</fullName>
    </alternativeName>
</protein>
<dbReference type="Gene3D" id="2.120.10.30">
    <property type="entry name" value="TolB, C-terminal domain"/>
    <property type="match status" value="2"/>
</dbReference>
<keyword evidence="4" id="KW-0720">Serine protease</keyword>
<evidence type="ECO:0000256" key="8">
    <source>
        <dbReference type="ARBA" id="ARBA00045885"/>
    </source>
</evidence>
<dbReference type="GO" id="GO:0004252">
    <property type="term" value="F:serine-type endopeptidase activity"/>
    <property type="evidence" value="ECO:0007669"/>
    <property type="project" value="InterPro"/>
</dbReference>
<dbReference type="PANTHER" id="PTHR42776:SF27">
    <property type="entry name" value="DIPEPTIDYL PEPTIDASE FAMILY MEMBER 6"/>
    <property type="match status" value="1"/>
</dbReference>
<evidence type="ECO:0000256" key="4">
    <source>
        <dbReference type="ARBA" id="ARBA00022825"/>
    </source>
</evidence>
<dbReference type="Pfam" id="PF00326">
    <property type="entry name" value="Peptidase_S9"/>
    <property type="match status" value="1"/>
</dbReference>
<dbReference type="RefSeq" id="WP_135943552.1">
    <property type="nucleotide sequence ID" value="NZ_BMEI01000001.1"/>
</dbReference>
<evidence type="ECO:0000313" key="12">
    <source>
        <dbReference type="EMBL" id="TGY94356.1"/>
    </source>
</evidence>
<keyword evidence="3" id="KW-0378">Hydrolase</keyword>
<reference evidence="12 13" key="1">
    <citation type="journal article" date="2013" name="Int. J. Syst. Evol. Microbiol.">
        <title>Marinicauda pacifica gen. nov., sp. nov., a prosthecate alphaproteobacterium of the family Hyphomonadaceae isolated from deep seawater.</title>
        <authorList>
            <person name="Zhang X.Y."/>
            <person name="Li G.W."/>
            <person name="Wang C.S."/>
            <person name="Zhang Y.J."/>
            <person name="Xu X.W."/>
            <person name="Li H."/>
            <person name="Liu A."/>
            <person name="Liu C."/>
            <person name="Xie B.B."/>
            <person name="Qin Q.L."/>
            <person name="Xu Z."/>
            <person name="Chen X.L."/>
            <person name="Zhou B.C."/>
            <person name="Zhang Y.Z."/>
        </authorList>
    </citation>
    <scope>NUCLEOTIDE SEQUENCE [LARGE SCALE GENOMIC DNA]</scope>
    <source>
        <strain evidence="12 13">P-1 km-3</strain>
    </source>
</reference>
<dbReference type="OrthoDB" id="1094230at2"/>
<evidence type="ECO:0000256" key="5">
    <source>
        <dbReference type="ARBA" id="ARBA00022990"/>
    </source>
</evidence>
<dbReference type="InterPro" id="IPR001375">
    <property type="entry name" value="Peptidase_S9_cat"/>
</dbReference>
<dbReference type="SUPFAM" id="SSF82171">
    <property type="entry name" value="DPP6 N-terminal domain-like"/>
    <property type="match status" value="1"/>
</dbReference>
<keyword evidence="13" id="KW-1185">Reference proteome</keyword>
<evidence type="ECO:0000256" key="7">
    <source>
        <dbReference type="ARBA" id="ARBA00032596"/>
    </source>
</evidence>
<dbReference type="InterPro" id="IPR002471">
    <property type="entry name" value="Pept_S9_AS"/>
</dbReference>
<evidence type="ECO:0000256" key="1">
    <source>
        <dbReference type="ARBA" id="ARBA00005228"/>
    </source>
</evidence>
<dbReference type="EMBL" id="SRXV01000001">
    <property type="protein sequence ID" value="TGY94356.1"/>
    <property type="molecule type" value="Genomic_DNA"/>
</dbReference>
<dbReference type="Pfam" id="PF02897">
    <property type="entry name" value="Peptidase_S9_N"/>
    <property type="match status" value="1"/>
</dbReference>
<comment type="similarity">
    <text evidence="1">Belongs to the peptidase S9A family.</text>
</comment>
<gene>
    <name evidence="12" type="ORF">E5162_03520</name>
</gene>
<evidence type="ECO:0000256" key="3">
    <source>
        <dbReference type="ARBA" id="ARBA00022801"/>
    </source>
</evidence>
<feature type="signal peptide" evidence="9">
    <location>
        <begin position="1"/>
        <end position="21"/>
    </location>
</feature>
<dbReference type="InterPro" id="IPR002470">
    <property type="entry name" value="Peptidase_S9A"/>
</dbReference>
<evidence type="ECO:0000256" key="2">
    <source>
        <dbReference type="ARBA" id="ARBA00022670"/>
    </source>
</evidence>
<dbReference type="InterPro" id="IPR023302">
    <property type="entry name" value="Pept_S9A_N"/>
</dbReference>
<evidence type="ECO:0000259" key="11">
    <source>
        <dbReference type="Pfam" id="PF02897"/>
    </source>
</evidence>
<keyword evidence="9" id="KW-0732">Signal</keyword>
<dbReference type="PROSITE" id="PS00708">
    <property type="entry name" value="PRO_ENDOPEP_SER"/>
    <property type="match status" value="1"/>
</dbReference>
<evidence type="ECO:0000259" key="10">
    <source>
        <dbReference type="Pfam" id="PF00326"/>
    </source>
</evidence>
<dbReference type="Gene3D" id="3.40.50.1820">
    <property type="entry name" value="alpha/beta hydrolase"/>
    <property type="match status" value="1"/>
</dbReference>
<feature type="domain" description="Peptidase S9A N-terminal" evidence="11">
    <location>
        <begin position="110"/>
        <end position="375"/>
    </location>
</feature>
<evidence type="ECO:0000256" key="9">
    <source>
        <dbReference type="SAM" id="SignalP"/>
    </source>
</evidence>
<dbReference type="PANTHER" id="PTHR42776">
    <property type="entry name" value="SERINE PEPTIDASE S9 FAMILY MEMBER"/>
    <property type="match status" value="1"/>
</dbReference>
<keyword evidence="2" id="KW-0645">Protease</keyword>
<comment type="function">
    <text evidence="8">This enzyme catalyzes the hydrolysis of the N-terminal peptide bond of an N-acetylated peptide to generate an N-acetylated amino acid and a peptide with a free N-terminus. It preferentially cleaves off Ac-Ala, Ac-Met and Ac-Ser. Also, involved in the degradation of oxidized and glycated proteins.</text>
</comment>
<organism evidence="12 13">
    <name type="scientific">Marinicauda pacifica</name>
    <dbReference type="NCBI Taxonomy" id="1133559"/>
    <lineage>
        <taxon>Bacteria</taxon>
        <taxon>Pseudomonadati</taxon>
        <taxon>Pseudomonadota</taxon>
        <taxon>Alphaproteobacteria</taxon>
        <taxon>Maricaulales</taxon>
        <taxon>Maricaulaceae</taxon>
        <taxon>Marinicauda</taxon>
    </lineage>
</organism>
<dbReference type="SUPFAM" id="SSF53474">
    <property type="entry name" value="alpha/beta-Hydrolases"/>
    <property type="match status" value="1"/>
</dbReference>
<dbReference type="GO" id="GO:0006508">
    <property type="term" value="P:proteolysis"/>
    <property type="evidence" value="ECO:0007669"/>
    <property type="project" value="UniProtKB-KW"/>
</dbReference>